<protein>
    <recommendedName>
        <fullName evidence="1">Sugar fermentation stimulation protein homolog</fullName>
    </recommendedName>
</protein>
<dbReference type="EMBL" id="AP027059">
    <property type="protein sequence ID" value="BDU50809.1"/>
    <property type="molecule type" value="Genomic_DNA"/>
</dbReference>
<organism evidence="4 5">
    <name type="scientific">Haliovirga abyssi</name>
    <dbReference type="NCBI Taxonomy" id="2996794"/>
    <lineage>
        <taxon>Bacteria</taxon>
        <taxon>Fusobacteriati</taxon>
        <taxon>Fusobacteriota</taxon>
        <taxon>Fusobacteriia</taxon>
        <taxon>Fusobacteriales</taxon>
        <taxon>Haliovirgaceae</taxon>
        <taxon>Haliovirga</taxon>
    </lineage>
</organism>
<dbReference type="KEGG" id="haby:HLVA_13780"/>
<feature type="domain" description="SfsA N-terminal OB" evidence="3">
    <location>
        <begin position="15"/>
        <end position="80"/>
    </location>
</feature>
<evidence type="ECO:0000313" key="5">
    <source>
        <dbReference type="Proteomes" id="UP001321582"/>
    </source>
</evidence>
<dbReference type="PANTHER" id="PTHR30545:SF2">
    <property type="entry name" value="SUGAR FERMENTATION STIMULATION PROTEIN A"/>
    <property type="match status" value="1"/>
</dbReference>
<name>A0AAU9D4C5_9FUSO</name>
<sequence length="232" mass="27264">MRILKIDWDEEGEFLSRPNRYLAEVKLGDKIELVHVHDPGRLEELLYKGNKVLIKRAANPNRKTNWDVIAAKKDEEWILINSAYHRKIGDKLLINNLNQLGKLDTIRAEVKYKNSRLDYLVTKDNKNIWIEVKGCTLSRDEIAIFPDAPTKRGVKHLKELMELKEKGERAGLYIFVLSKAEKFMPNWETDVEFAENFYRALKSGVEIYPIQFEYKNSWIVYKKVLEIIKRGV</sequence>
<comment type="similarity">
    <text evidence="1">Belongs to the SfsA family.</text>
</comment>
<dbReference type="Pfam" id="PF17746">
    <property type="entry name" value="SfsA_N"/>
    <property type="match status" value="1"/>
</dbReference>
<proteinExistence type="inferred from homology"/>
<dbReference type="GO" id="GO:0003677">
    <property type="term" value="F:DNA binding"/>
    <property type="evidence" value="ECO:0007669"/>
    <property type="project" value="InterPro"/>
</dbReference>
<keyword evidence="5" id="KW-1185">Reference proteome</keyword>
<dbReference type="Proteomes" id="UP001321582">
    <property type="component" value="Chromosome"/>
</dbReference>
<dbReference type="AlphaFoldDB" id="A0AAU9D4C5"/>
<dbReference type="InterPro" id="IPR041465">
    <property type="entry name" value="SfsA_N"/>
</dbReference>
<dbReference type="Pfam" id="PF03749">
    <property type="entry name" value="SfsA"/>
    <property type="match status" value="1"/>
</dbReference>
<accession>A0AAU9D4C5</accession>
<feature type="domain" description="Sugar fermentation stimulation protein C-terminal" evidence="2">
    <location>
        <begin position="85"/>
        <end position="216"/>
    </location>
</feature>
<evidence type="ECO:0000259" key="2">
    <source>
        <dbReference type="Pfam" id="PF03749"/>
    </source>
</evidence>
<dbReference type="HAMAP" id="MF_00095">
    <property type="entry name" value="SfsA"/>
    <property type="match status" value="1"/>
</dbReference>
<dbReference type="Gene3D" id="3.40.1350.60">
    <property type="match status" value="1"/>
</dbReference>
<gene>
    <name evidence="1" type="primary">sfsA</name>
    <name evidence="4" type="ORF">HLVA_13780</name>
</gene>
<reference evidence="4 5" key="1">
    <citation type="submission" date="2022-11" db="EMBL/GenBank/DDBJ databases">
        <title>Haliovirga abyssi gen. nov., sp. nov., a mesophilic fermentative bacterium isolated from the Iheya North hydrothermal field and the proposal of Haliovirgaceae fam. nov.</title>
        <authorList>
            <person name="Miyazaki U."/>
            <person name="Tame A."/>
            <person name="Miyazaki J."/>
            <person name="Takai K."/>
            <person name="Sawayama S."/>
            <person name="Kitajima M."/>
            <person name="Okamoto A."/>
            <person name="Nakagawa S."/>
        </authorList>
    </citation>
    <scope>NUCLEOTIDE SEQUENCE [LARGE SCALE GENOMIC DNA]</scope>
    <source>
        <strain evidence="4 5">IC12</strain>
    </source>
</reference>
<dbReference type="RefSeq" id="WP_307903663.1">
    <property type="nucleotide sequence ID" value="NZ_AP027059.1"/>
</dbReference>
<evidence type="ECO:0000313" key="4">
    <source>
        <dbReference type="EMBL" id="BDU50809.1"/>
    </source>
</evidence>
<dbReference type="Gene3D" id="2.40.50.580">
    <property type="match status" value="1"/>
</dbReference>
<evidence type="ECO:0000259" key="3">
    <source>
        <dbReference type="Pfam" id="PF17746"/>
    </source>
</evidence>
<dbReference type="InterPro" id="IPR005224">
    <property type="entry name" value="SfsA"/>
</dbReference>
<dbReference type="CDD" id="cd22357">
    <property type="entry name" value="SfsA-like"/>
    <property type="match status" value="1"/>
</dbReference>
<dbReference type="PANTHER" id="PTHR30545">
    <property type="entry name" value="SUGAR FERMENTATION STIMULATION PROTEIN A"/>
    <property type="match status" value="1"/>
</dbReference>
<dbReference type="InterPro" id="IPR040452">
    <property type="entry name" value="SfsA_C"/>
</dbReference>
<evidence type="ECO:0000256" key="1">
    <source>
        <dbReference type="HAMAP-Rule" id="MF_00095"/>
    </source>
</evidence>
<dbReference type="NCBIfam" id="TIGR00230">
    <property type="entry name" value="sfsA"/>
    <property type="match status" value="1"/>
</dbReference>